<dbReference type="AlphaFoldDB" id="K6XXZ7"/>
<keyword evidence="2" id="KW-1185">Reference proteome</keyword>
<name>K6XXZ7_9ALTE</name>
<evidence type="ECO:0000313" key="2">
    <source>
        <dbReference type="Proteomes" id="UP000006334"/>
    </source>
</evidence>
<dbReference type="Proteomes" id="UP000006334">
    <property type="component" value="Unassembled WGS sequence"/>
</dbReference>
<comment type="caution">
    <text evidence="1">The sequence shown here is derived from an EMBL/GenBank/DDBJ whole genome shotgun (WGS) entry which is preliminary data.</text>
</comment>
<accession>K6XXZ7</accession>
<gene>
    <name evidence="1" type="ORF">GLIP_3925</name>
</gene>
<evidence type="ECO:0000313" key="1">
    <source>
        <dbReference type="EMBL" id="GAC16536.1"/>
    </source>
</evidence>
<dbReference type="EMBL" id="BAEN01000076">
    <property type="protein sequence ID" value="GAC16536.1"/>
    <property type="molecule type" value="Genomic_DNA"/>
</dbReference>
<proteinExistence type="predicted"/>
<reference evidence="1 2" key="1">
    <citation type="journal article" date="2017" name="Antonie Van Leeuwenhoek">
        <title>Rhizobium rhizosphaerae sp. nov., a novel species isolated from rice rhizosphere.</title>
        <authorList>
            <person name="Zhao J.J."/>
            <person name="Zhang J."/>
            <person name="Zhang R.J."/>
            <person name="Zhang C.W."/>
            <person name="Yin H.Q."/>
            <person name="Zhang X.X."/>
        </authorList>
    </citation>
    <scope>NUCLEOTIDE SEQUENCE [LARGE SCALE GENOMIC DNA]</scope>
    <source>
        <strain evidence="1 2">E3</strain>
    </source>
</reference>
<protein>
    <submittedName>
        <fullName evidence="1">Uncharacterized protein</fullName>
    </submittedName>
</protein>
<organism evidence="1 2">
    <name type="scientific">Aliiglaciecola lipolytica E3</name>
    <dbReference type="NCBI Taxonomy" id="1127673"/>
    <lineage>
        <taxon>Bacteria</taxon>
        <taxon>Pseudomonadati</taxon>
        <taxon>Pseudomonadota</taxon>
        <taxon>Gammaproteobacteria</taxon>
        <taxon>Alteromonadales</taxon>
        <taxon>Alteromonadaceae</taxon>
        <taxon>Aliiglaciecola</taxon>
    </lineage>
</organism>
<sequence>MQKTFIQRQMHLEHLDYKRKNLSFYAKAFFEVRDNSAFNSNRHLLKIRFYDLLVVFK</sequence>